<protein>
    <submittedName>
        <fullName evidence="2">Uncharacterized protein</fullName>
    </submittedName>
</protein>
<reference evidence="2 3" key="1">
    <citation type="submission" date="2014-04" db="EMBL/GenBank/DDBJ databases">
        <authorList>
            <consortium name="DOE Joint Genome Institute"/>
            <person name="Kuo A."/>
            <person name="Martino E."/>
            <person name="Perotto S."/>
            <person name="Kohler A."/>
            <person name="Nagy L.G."/>
            <person name="Floudas D."/>
            <person name="Copeland A."/>
            <person name="Barry K.W."/>
            <person name="Cichocki N."/>
            <person name="Veneault-Fourrey C."/>
            <person name="LaButti K."/>
            <person name="Lindquist E.A."/>
            <person name="Lipzen A."/>
            <person name="Lundell T."/>
            <person name="Morin E."/>
            <person name="Murat C."/>
            <person name="Sun H."/>
            <person name="Tunlid A."/>
            <person name="Henrissat B."/>
            <person name="Grigoriev I.V."/>
            <person name="Hibbett D.S."/>
            <person name="Martin F."/>
            <person name="Nordberg H.P."/>
            <person name="Cantor M.N."/>
            <person name="Hua S.X."/>
        </authorList>
    </citation>
    <scope>NUCLEOTIDE SEQUENCE [LARGE SCALE GENOMIC DNA]</scope>
    <source>
        <strain evidence="2 3">Zn</strain>
    </source>
</reference>
<name>A0A0C3H879_OIDMZ</name>
<dbReference type="EMBL" id="KN832872">
    <property type="protein sequence ID" value="KIN04446.1"/>
    <property type="molecule type" value="Genomic_DNA"/>
</dbReference>
<dbReference type="AlphaFoldDB" id="A0A0C3H879"/>
<dbReference type="Proteomes" id="UP000054321">
    <property type="component" value="Unassembled WGS sequence"/>
</dbReference>
<feature type="region of interest" description="Disordered" evidence="1">
    <location>
        <begin position="49"/>
        <end position="69"/>
    </location>
</feature>
<dbReference type="HOGENOM" id="CLU_2776603_0_0_1"/>
<evidence type="ECO:0000313" key="2">
    <source>
        <dbReference type="EMBL" id="KIN04446.1"/>
    </source>
</evidence>
<gene>
    <name evidence="2" type="ORF">OIDMADRAFT_17509</name>
</gene>
<proteinExistence type="predicted"/>
<reference evidence="3" key="2">
    <citation type="submission" date="2015-01" db="EMBL/GenBank/DDBJ databases">
        <title>Evolutionary Origins and Diversification of the Mycorrhizal Mutualists.</title>
        <authorList>
            <consortium name="DOE Joint Genome Institute"/>
            <consortium name="Mycorrhizal Genomics Consortium"/>
            <person name="Kohler A."/>
            <person name="Kuo A."/>
            <person name="Nagy L.G."/>
            <person name="Floudas D."/>
            <person name="Copeland A."/>
            <person name="Barry K.W."/>
            <person name="Cichocki N."/>
            <person name="Veneault-Fourrey C."/>
            <person name="LaButti K."/>
            <person name="Lindquist E.A."/>
            <person name="Lipzen A."/>
            <person name="Lundell T."/>
            <person name="Morin E."/>
            <person name="Murat C."/>
            <person name="Riley R."/>
            <person name="Ohm R."/>
            <person name="Sun H."/>
            <person name="Tunlid A."/>
            <person name="Henrissat B."/>
            <person name="Grigoriev I.V."/>
            <person name="Hibbett D.S."/>
            <person name="Martin F."/>
        </authorList>
    </citation>
    <scope>NUCLEOTIDE SEQUENCE [LARGE SCALE GENOMIC DNA]</scope>
    <source>
        <strain evidence="3">Zn</strain>
    </source>
</reference>
<organism evidence="2 3">
    <name type="scientific">Oidiodendron maius (strain Zn)</name>
    <dbReference type="NCBI Taxonomy" id="913774"/>
    <lineage>
        <taxon>Eukaryota</taxon>
        <taxon>Fungi</taxon>
        <taxon>Dikarya</taxon>
        <taxon>Ascomycota</taxon>
        <taxon>Pezizomycotina</taxon>
        <taxon>Leotiomycetes</taxon>
        <taxon>Leotiomycetes incertae sedis</taxon>
        <taxon>Myxotrichaceae</taxon>
        <taxon>Oidiodendron</taxon>
    </lineage>
</organism>
<sequence length="69" mass="7832">MPRPTDHKICVVLLSSPFWALFTWRAYEMYLAPAARGIKSSCGEISSRNYSHPSCRSPTFHKDSLGRCL</sequence>
<evidence type="ECO:0000256" key="1">
    <source>
        <dbReference type="SAM" id="MobiDB-lite"/>
    </source>
</evidence>
<keyword evidence="3" id="KW-1185">Reference proteome</keyword>
<accession>A0A0C3H879</accession>
<dbReference type="InParanoid" id="A0A0C3H879"/>
<evidence type="ECO:0000313" key="3">
    <source>
        <dbReference type="Proteomes" id="UP000054321"/>
    </source>
</evidence>
<feature type="compositionally biased region" description="Basic and acidic residues" evidence="1">
    <location>
        <begin position="60"/>
        <end position="69"/>
    </location>
</feature>